<gene>
    <name evidence="1" type="ORF">V2W30_14080</name>
</gene>
<sequence>MTDRIDSPARVCPNCDGFPAVAVTLGGRTSAGHLRTITVHCPKCHGLGTLATRTTALAGGRA</sequence>
<dbReference type="Proteomes" id="UP001432251">
    <property type="component" value="Chromosome"/>
</dbReference>
<reference evidence="1" key="1">
    <citation type="journal article" date="2025" name="Int. J. Syst. Evol. Microbiol.">
        <title>Streptomyces citrinus sp. nov., with yellow diffusible pigment.</title>
        <authorList>
            <person name="He Y."/>
            <person name="Yang E."/>
            <person name="Xu J."/>
            <person name="Sun Y."/>
            <person name="Sun L."/>
        </authorList>
    </citation>
    <scope>NUCLEOTIDE SEQUENCE</scope>
    <source>
        <strain evidence="1">Q6</strain>
    </source>
</reference>
<organism evidence="1 2">
    <name type="scientific">Streptomyces citrinus</name>
    <dbReference type="NCBI Taxonomy" id="3118173"/>
    <lineage>
        <taxon>Bacteria</taxon>
        <taxon>Bacillati</taxon>
        <taxon>Actinomycetota</taxon>
        <taxon>Actinomycetes</taxon>
        <taxon>Kitasatosporales</taxon>
        <taxon>Streptomycetaceae</taxon>
        <taxon>Streptomyces</taxon>
    </lineage>
</organism>
<evidence type="ECO:0000313" key="2">
    <source>
        <dbReference type="Proteomes" id="UP001432251"/>
    </source>
</evidence>
<evidence type="ECO:0000313" key="1">
    <source>
        <dbReference type="EMBL" id="WWQ64360.1"/>
    </source>
</evidence>
<keyword evidence="2" id="KW-1185">Reference proteome</keyword>
<proteinExistence type="predicted"/>
<accession>A0ACD5AB97</accession>
<dbReference type="EMBL" id="CP146022">
    <property type="protein sequence ID" value="WWQ64360.1"/>
    <property type="molecule type" value="Genomic_DNA"/>
</dbReference>
<protein>
    <submittedName>
        <fullName evidence="1">Uncharacterized protein</fullName>
    </submittedName>
</protein>
<name>A0ACD5AB97_9ACTN</name>